<dbReference type="GeneID" id="5481230"/>
<gene>
    <name evidence="2" type="ORF">SS1G_14007</name>
</gene>
<proteinExistence type="predicted"/>
<evidence type="ECO:0000256" key="1">
    <source>
        <dbReference type="SAM" id="SignalP"/>
    </source>
</evidence>
<feature type="chain" id="PRO_5002708857" description="Tyrosinase copper-binding domain-containing protein" evidence="1">
    <location>
        <begin position="21"/>
        <end position="171"/>
    </location>
</feature>
<accession>A7F8S6</accession>
<evidence type="ECO:0008006" key="4">
    <source>
        <dbReference type="Google" id="ProtNLM"/>
    </source>
</evidence>
<dbReference type="Proteomes" id="UP000001312">
    <property type="component" value="Unassembled WGS sequence"/>
</dbReference>
<evidence type="ECO:0000313" key="3">
    <source>
        <dbReference type="Proteomes" id="UP000001312"/>
    </source>
</evidence>
<evidence type="ECO:0000313" key="2">
    <source>
        <dbReference type="EMBL" id="EDN99147.1"/>
    </source>
</evidence>
<reference evidence="3" key="1">
    <citation type="journal article" date="2011" name="PLoS Genet.">
        <title>Genomic analysis of the necrotrophic fungal pathogens Sclerotinia sclerotiorum and Botrytis cinerea.</title>
        <authorList>
            <person name="Amselem J."/>
            <person name="Cuomo C.A."/>
            <person name="van Kan J.A."/>
            <person name="Viaud M."/>
            <person name="Benito E.P."/>
            <person name="Couloux A."/>
            <person name="Coutinho P.M."/>
            <person name="de Vries R.P."/>
            <person name="Dyer P.S."/>
            <person name="Fillinger S."/>
            <person name="Fournier E."/>
            <person name="Gout L."/>
            <person name="Hahn M."/>
            <person name="Kohn L."/>
            <person name="Lapalu N."/>
            <person name="Plummer K.M."/>
            <person name="Pradier J.M."/>
            <person name="Quevillon E."/>
            <person name="Sharon A."/>
            <person name="Simon A."/>
            <person name="ten Have A."/>
            <person name="Tudzynski B."/>
            <person name="Tudzynski P."/>
            <person name="Wincker P."/>
            <person name="Andrew M."/>
            <person name="Anthouard V."/>
            <person name="Beever R.E."/>
            <person name="Beffa R."/>
            <person name="Benoit I."/>
            <person name="Bouzid O."/>
            <person name="Brault B."/>
            <person name="Chen Z."/>
            <person name="Choquer M."/>
            <person name="Collemare J."/>
            <person name="Cotton P."/>
            <person name="Danchin E.G."/>
            <person name="Da Silva C."/>
            <person name="Gautier A."/>
            <person name="Giraud C."/>
            <person name="Giraud T."/>
            <person name="Gonzalez C."/>
            <person name="Grossetete S."/>
            <person name="Guldener U."/>
            <person name="Henrissat B."/>
            <person name="Howlett B.J."/>
            <person name="Kodira C."/>
            <person name="Kretschmer M."/>
            <person name="Lappartient A."/>
            <person name="Leroch M."/>
            <person name="Levis C."/>
            <person name="Mauceli E."/>
            <person name="Neuveglise C."/>
            <person name="Oeser B."/>
            <person name="Pearson M."/>
            <person name="Poulain J."/>
            <person name="Poussereau N."/>
            <person name="Quesneville H."/>
            <person name="Rascle C."/>
            <person name="Schumacher J."/>
            <person name="Segurens B."/>
            <person name="Sexton A."/>
            <person name="Silva E."/>
            <person name="Sirven C."/>
            <person name="Soanes D.M."/>
            <person name="Talbot N.J."/>
            <person name="Templeton M."/>
            <person name="Yandava C."/>
            <person name="Yarden O."/>
            <person name="Zeng Q."/>
            <person name="Rollins J.A."/>
            <person name="Lebrun M.H."/>
            <person name="Dickman M."/>
        </authorList>
    </citation>
    <scope>NUCLEOTIDE SEQUENCE [LARGE SCALE GENOMIC DNA]</scope>
    <source>
        <strain evidence="3">ATCC 18683 / 1980 / Ss-1</strain>
    </source>
</reference>
<feature type="signal peptide" evidence="1">
    <location>
        <begin position="1"/>
        <end position="20"/>
    </location>
</feature>
<dbReference type="InParanoid" id="A7F8S6"/>
<sequence>MVSKTRIGVLIAGLIGVAQGEYWNTTTAIVTPVTSDGNGLPSTCEPKTVTVTSPSDGYGSYPTETVTSTSVSVSTATYWETTTIDRLNLYINSLSKSKREQFYANLKTIINQKSDYTDNYYNYWGWLWAWYYNHGEGHSRSDYHGEDYRDRVLHNNCNLRDYDPDGRFYCH</sequence>
<organism evidence="2 3">
    <name type="scientific">Sclerotinia sclerotiorum (strain ATCC 18683 / 1980 / Ss-1)</name>
    <name type="common">White mold</name>
    <name type="synonym">Whetzelinia sclerotiorum</name>
    <dbReference type="NCBI Taxonomy" id="665079"/>
    <lineage>
        <taxon>Eukaryota</taxon>
        <taxon>Fungi</taxon>
        <taxon>Dikarya</taxon>
        <taxon>Ascomycota</taxon>
        <taxon>Pezizomycotina</taxon>
        <taxon>Leotiomycetes</taxon>
        <taxon>Helotiales</taxon>
        <taxon>Sclerotiniaceae</taxon>
        <taxon>Sclerotinia</taxon>
    </lineage>
</organism>
<keyword evidence="3" id="KW-1185">Reference proteome</keyword>
<keyword evidence="1" id="KW-0732">Signal</keyword>
<dbReference type="EMBL" id="CH476648">
    <property type="protein sequence ID" value="EDN99147.1"/>
    <property type="molecule type" value="Genomic_DNA"/>
</dbReference>
<dbReference type="RefSeq" id="XP_001585147.1">
    <property type="nucleotide sequence ID" value="XM_001585097.1"/>
</dbReference>
<dbReference type="AlphaFoldDB" id="A7F8S6"/>
<name>A7F8S6_SCLS1</name>
<dbReference type="KEGG" id="ssl:SS1G_14007"/>
<protein>
    <recommendedName>
        <fullName evidence="4">Tyrosinase copper-binding domain-containing protein</fullName>
    </recommendedName>
</protein>